<dbReference type="AlphaFoldDB" id="A0A8C9GZA1"/>
<dbReference type="Proteomes" id="UP000694416">
    <property type="component" value="Unplaced"/>
</dbReference>
<keyword evidence="6" id="KW-0472">Membrane</keyword>
<feature type="chain" id="PRO_5034091944" evidence="7">
    <location>
        <begin position="21"/>
        <end position="362"/>
    </location>
</feature>
<dbReference type="Ensembl" id="ENSPTET00000018346.1">
    <property type="protein sequence ID" value="ENSPTEP00000012160.1"/>
    <property type="gene ID" value="ENSPTEG00000013697.1"/>
</dbReference>
<keyword evidence="5" id="KW-0325">Glycoprotein</keyword>
<dbReference type="PANTHER" id="PTHR18820">
    <property type="entry name" value="LEG1"/>
    <property type="match status" value="1"/>
</dbReference>
<evidence type="ECO:0000256" key="1">
    <source>
        <dbReference type="ARBA" id="ARBA00004613"/>
    </source>
</evidence>
<reference evidence="8" key="1">
    <citation type="submission" date="2025-08" db="UniProtKB">
        <authorList>
            <consortium name="Ensembl"/>
        </authorList>
    </citation>
    <scope>IDENTIFICATION</scope>
</reference>
<feature type="transmembrane region" description="Helical" evidence="6">
    <location>
        <begin position="289"/>
        <end position="310"/>
    </location>
</feature>
<protein>
    <submittedName>
        <fullName evidence="8">Chromosome 6 open reading frame 58</fullName>
    </submittedName>
</protein>
<keyword evidence="3" id="KW-0964">Secreted</keyword>
<evidence type="ECO:0000256" key="5">
    <source>
        <dbReference type="ARBA" id="ARBA00023180"/>
    </source>
</evidence>
<sequence length="362" mass="42089">MAFLPSWLCVLVGYFSASLAGTSNLSDIEPPLWKESPGQLSDYRVENSMYIINPWVYLERMGMYKILLNQTARYFAKFAPENEQNILWGLPLQYGWQYRTGRLADPTRQTNCGYESGDHMCISVDSWWADLNYFLSSLPFLAAVDSGIMGISSDQVRLLPPPKNERKFCYDVSSCRSSFLETMNKWNTFYQYLQSPFSKFDDLLKYLWAAHTSTLADTIKSFEDRYDYYSQTEAHFERSWVLAVDHLAAVLFPTTLIRVSQFQKGLPPRILLNTDVAPFISDFTAFQNVVLFLLNSLHVIILYLLQVIFVQKNLMYLEFIRNLAPEFMEITPETFNLKLQEMINELKMKNSNLTISNFKQLM</sequence>
<keyword evidence="9" id="KW-1185">Reference proteome</keyword>
<feature type="signal peptide" evidence="7">
    <location>
        <begin position="1"/>
        <end position="20"/>
    </location>
</feature>
<keyword evidence="4 7" id="KW-0732">Signal</keyword>
<comment type="similarity">
    <text evidence="2">Belongs to the LEG1 family.</text>
</comment>
<dbReference type="InterPro" id="IPR008499">
    <property type="entry name" value="Leg1"/>
</dbReference>
<proteinExistence type="inferred from homology"/>
<keyword evidence="6" id="KW-1133">Transmembrane helix</keyword>
<evidence type="ECO:0000256" key="2">
    <source>
        <dbReference type="ARBA" id="ARBA00009122"/>
    </source>
</evidence>
<reference evidence="8" key="2">
    <citation type="submission" date="2025-09" db="UniProtKB">
        <authorList>
            <consortium name="Ensembl"/>
        </authorList>
    </citation>
    <scope>IDENTIFICATION</scope>
</reference>
<dbReference type="GO" id="GO:0005615">
    <property type="term" value="C:extracellular space"/>
    <property type="evidence" value="ECO:0007669"/>
    <property type="project" value="TreeGrafter"/>
</dbReference>
<evidence type="ECO:0000313" key="8">
    <source>
        <dbReference type="Ensembl" id="ENSPTEP00000012160.1"/>
    </source>
</evidence>
<evidence type="ECO:0000256" key="7">
    <source>
        <dbReference type="SAM" id="SignalP"/>
    </source>
</evidence>
<evidence type="ECO:0000256" key="6">
    <source>
        <dbReference type="SAM" id="Phobius"/>
    </source>
</evidence>
<comment type="subcellular location">
    <subcellularLocation>
        <location evidence="1">Secreted</location>
    </subcellularLocation>
</comment>
<dbReference type="PANTHER" id="PTHR18820:SF1">
    <property type="entry name" value="PROTEIN LEG1 HOMOLOG"/>
    <property type="match status" value="1"/>
</dbReference>
<organism evidence="8 9">
    <name type="scientific">Piliocolobus tephrosceles</name>
    <name type="common">Ugandan red Colobus</name>
    <dbReference type="NCBI Taxonomy" id="591936"/>
    <lineage>
        <taxon>Eukaryota</taxon>
        <taxon>Metazoa</taxon>
        <taxon>Chordata</taxon>
        <taxon>Craniata</taxon>
        <taxon>Vertebrata</taxon>
        <taxon>Euteleostomi</taxon>
        <taxon>Mammalia</taxon>
        <taxon>Eutheria</taxon>
        <taxon>Euarchontoglires</taxon>
        <taxon>Primates</taxon>
        <taxon>Haplorrhini</taxon>
        <taxon>Catarrhini</taxon>
        <taxon>Cercopithecidae</taxon>
        <taxon>Colobinae</taxon>
        <taxon>Piliocolobus</taxon>
    </lineage>
</organism>
<keyword evidence="6" id="KW-0812">Transmembrane</keyword>
<evidence type="ECO:0000256" key="3">
    <source>
        <dbReference type="ARBA" id="ARBA00022525"/>
    </source>
</evidence>
<dbReference type="Pfam" id="PF05612">
    <property type="entry name" value="Leg1"/>
    <property type="match status" value="1"/>
</dbReference>
<accession>A0A8C9GZA1</accession>
<name>A0A8C9GZA1_9PRIM</name>
<evidence type="ECO:0000313" key="9">
    <source>
        <dbReference type="Proteomes" id="UP000694416"/>
    </source>
</evidence>
<evidence type="ECO:0000256" key="4">
    <source>
        <dbReference type="ARBA" id="ARBA00022729"/>
    </source>
</evidence>